<dbReference type="Proteomes" id="UP001219525">
    <property type="component" value="Unassembled WGS sequence"/>
</dbReference>
<organism evidence="2 3">
    <name type="scientific">Mycena pura</name>
    <dbReference type="NCBI Taxonomy" id="153505"/>
    <lineage>
        <taxon>Eukaryota</taxon>
        <taxon>Fungi</taxon>
        <taxon>Dikarya</taxon>
        <taxon>Basidiomycota</taxon>
        <taxon>Agaricomycotina</taxon>
        <taxon>Agaricomycetes</taxon>
        <taxon>Agaricomycetidae</taxon>
        <taxon>Agaricales</taxon>
        <taxon>Marasmiineae</taxon>
        <taxon>Mycenaceae</taxon>
        <taxon>Mycena</taxon>
    </lineage>
</organism>
<feature type="domain" description="AB hydrolase-1" evidence="1">
    <location>
        <begin position="29"/>
        <end position="340"/>
    </location>
</feature>
<evidence type="ECO:0000313" key="2">
    <source>
        <dbReference type="EMBL" id="KAJ7211582.1"/>
    </source>
</evidence>
<gene>
    <name evidence="2" type="ORF">GGX14DRAFT_448766</name>
</gene>
<accession>A0AAD6VJJ6</accession>
<evidence type="ECO:0000313" key="3">
    <source>
        <dbReference type="Proteomes" id="UP001219525"/>
    </source>
</evidence>
<keyword evidence="3" id="KW-1185">Reference proteome</keyword>
<dbReference type="AlphaFoldDB" id="A0AAD6VJJ6"/>
<dbReference type="Gene3D" id="3.40.50.1820">
    <property type="entry name" value="alpha/beta hydrolase"/>
    <property type="match status" value="1"/>
</dbReference>
<dbReference type="EMBL" id="JARJCW010000025">
    <property type="protein sequence ID" value="KAJ7211582.1"/>
    <property type="molecule type" value="Genomic_DNA"/>
</dbReference>
<dbReference type="GO" id="GO:0016787">
    <property type="term" value="F:hydrolase activity"/>
    <property type="evidence" value="ECO:0007669"/>
    <property type="project" value="UniProtKB-KW"/>
</dbReference>
<dbReference type="InterPro" id="IPR029058">
    <property type="entry name" value="AB_hydrolase_fold"/>
</dbReference>
<protein>
    <submittedName>
        <fullName evidence="2">Alpha/Beta hydrolase protein</fullName>
    </submittedName>
</protein>
<evidence type="ECO:0000259" key="1">
    <source>
        <dbReference type="Pfam" id="PF12697"/>
    </source>
</evidence>
<dbReference type="InterPro" id="IPR000073">
    <property type="entry name" value="AB_hydrolase_1"/>
</dbReference>
<name>A0AAD6VJJ6_9AGAR</name>
<dbReference type="SUPFAM" id="SSF53474">
    <property type="entry name" value="alpha/beta-Hydrolases"/>
    <property type="match status" value="1"/>
</dbReference>
<keyword evidence="2" id="KW-0378">Hydrolase</keyword>
<proteinExistence type="predicted"/>
<dbReference type="Pfam" id="PF12697">
    <property type="entry name" value="Abhydrolase_6"/>
    <property type="match status" value="1"/>
</dbReference>
<comment type="caution">
    <text evidence="2">The sequence shown here is derived from an EMBL/GenBank/DDBJ whole genome shotgun (WGS) entry which is preliminary data.</text>
</comment>
<sequence>MPSLTLDSGVVFFYTDSGAVASDEAYTTLVIIHGHTFHSGTFQHLNPLAAPNSLRLISVNRREYPGSSPYNDEELACFAEGDEEQRASLLAQQGRDLALFLDGVIQDLSIPKPGAGGGGGVALIGWSMGTLFLMALIASMETLPADTKARLAAQVHTVILLQCPSLALGVPVPSGWHIPYTDPAVPPEARGSAFAKWVSSYFVHGDLSSGTHSLDVLTYDRTDPCKVPTIERLTPAELLAITDFTPAEKYDNIVGLPPFAGPAFRQTRKALFDAAVRCEWGYPQIWNVCGTAEPWNIIHAAWFLEDEWRATMDPQLEMRFAVINGANHFLVWDDPEKAINELKKCLSTPLQCQQTTVKKASSCVIA</sequence>
<reference evidence="2" key="1">
    <citation type="submission" date="2023-03" db="EMBL/GenBank/DDBJ databases">
        <title>Massive genome expansion in bonnet fungi (Mycena s.s.) driven by repeated elements and novel gene families across ecological guilds.</title>
        <authorList>
            <consortium name="Lawrence Berkeley National Laboratory"/>
            <person name="Harder C.B."/>
            <person name="Miyauchi S."/>
            <person name="Viragh M."/>
            <person name="Kuo A."/>
            <person name="Thoen E."/>
            <person name="Andreopoulos B."/>
            <person name="Lu D."/>
            <person name="Skrede I."/>
            <person name="Drula E."/>
            <person name="Henrissat B."/>
            <person name="Morin E."/>
            <person name="Kohler A."/>
            <person name="Barry K."/>
            <person name="LaButti K."/>
            <person name="Morin E."/>
            <person name="Salamov A."/>
            <person name="Lipzen A."/>
            <person name="Mereny Z."/>
            <person name="Hegedus B."/>
            <person name="Baldrian P."/>
            <person name="Stursova M."/>
            <person name="Weitz H."/>
            <person name="Taylor A."/>
            <person name="Grigoriev I.V."/>
            <person name="Nagy L.G."/>
            <person name="Martin F."/>
            <person name="Kauserud H."/>
        </authorList>
    </citation>
    <scope>NUCLEOTIDE SEQUENCE</scope>
    <source>
        <strain evidence="2">9144</strain>
    </source>
</reference>